<comment type="caution">
    <text evidence="1">The sequence shown here is derived from an EMBL/GenBank/DDBJ whole genome shotgun (WGS) entry which is preliminary data.</text>
</comment>
<evidence type="ECO:0000313" key="1">
    <source>
        <dbReference type="EMBL" id="GES86209.1"/>
    </source>
</evidence>
<name>A0A8H3QRB9_9GLOM</name>
<accession>A0A8H3QRB9</accession>
<protein>
    <submittedName>
        <fullName evidence="1">Uncharacterized protein</fullName>
    </submittedName>
</protein>
<dbReference type="AlphaFoldDB" id="A0A8H3QRB9"/>
<organism evidence="1 2">
    <name type="scientific">Rhizophagus clarus</name>
    <dbReference type="NCBI Taxonomy" id="94130"/>
    <lineage>
        <taxon>Eukaryota</taxon>
        <taxon>Fungi</taxon>
        <taxon>Fungi incertae sedis</taxon>
        <taxon>Mucoromycota</taxon>
        <taxon>Glomeromycotina</taxon>
        <taxon>Glomeromycetes</taxon>
        <taxon>Glomerales</taxon>
        <taxon>Glomeraceae</taxon>
        <taxon>Rhizophagus</taxon>
    </lineage>
</organism>
<proteinExistence type="predicted"/>
<reference evidence="1" key="1">
    <citation type="submission" date="2019-10" db="EMBL/GenBank/DDBJ databases">
        <title>Conservation and host-specific expression of non-tandemly repeated heterogenous ribosome RNA gene in arbuscular mycorrhizal fungi.</title>
        <authorList>
            <person name="Maeda T."/>
            <person name="Kobayashi Y."/>
            <person name="Nakagawa T."/>
            <person name="Ezawa T."/>
            <person name="Yamaguchi K."/>
            <person name="Bino T."/>
            <person name="Nishimoto Y."/>
            <person name="Shigenobu S."/>
            <person name="Kawaguchi M."/>
        </authorList>
    </citation>
    <scope>NUCLEOTIDE SEQUENCE</scope>
    <source>
        <strain evidence="1">HR1</strain>
    </source>
</reference>
<dbReference type="EMBL" id="BLAL01000160">
    <property type="protein sequence ID" value="GES86209.1"/>
    <property type="molecule type" value="Genomic_DNA"/>
</dbReference>
<gene>
    <name evidence="1" type="ORF">RCL2_001327200</name>
</gene>
<sequence>MGGIVTRVMMQVVNFSEQELKLVETYYDKTKKRKNLPLLSPFILIHASIFGDPHYWNYDSELRQKID</sequence>
<dbReference type="Proteomes" id="UP000615446">
    <property type="component" value="Unassembled WGS sequence"/>
</dbReference>
<evidence type="ECO:0000313" key="2">
    <source>
        <dbReference type="Proteomes" id="UP000615446"/>
    </source>
</evidence>